<dbReference type="Proteomes" id="UP000570010">
    <property type="component" value="Unassembled WGS sequence"/>
</dbReference>
<dbReference type="EMBL" id="JAAIWN010000072">
    <property type="protein sequence ID" value="NEY83089.1"/>
    <property type="molecule type" value="Genomic_DNA"/>
</dbReference>
<feature type="transmembrane region" description="Helical" evidence="1">
    <location>
        <begin position="12"/>
        <end position="33"/>
    </location>
</feature>
<evidence type="ECO:0000313" key="4">
    <source>
        <dbReference type="Proteomes" id="UP000472971"/>
    </source>
</evidence>
<keyword evidence="1" id="KW-0812">Transmembrane</keyword>
<comment type="caution">
    <text evidence="3">The sequence shown here is derived from an EMBL/GenBank/DDBJ whole genome shotgun (WGS) entry which is preliminary data.</text>
</comment>
<keyword evidence="1" id="KW-1133">Transmembrane helix</keyword>
<proteinExistence type="predicted"/>
<dbReference type="Proteomes" id="UP000472971">
    <property type="component" value="Unassembled WGS sequence"/>
</dbReference>
<protein>
    <submittedName>
        <fullName evidence="3">Uncharacterized protein</fullName>
    </submittedName>
</protein>
<dbReference type="EMBL" id="JACEIO010000070">
    <property type="protein sequence ID" value="MBA4538729.1"/>
    <property type="molecule type" value="Genomic_DNA"/>
</dbReference>
<keyword evidence="4" id="KW-1185">Reference proteome</keyword>
<name>A0A6B3VY96_9BACI</name>
<evidence type="ECO:0000313" key="5">
    <source>
        <dbReference type="Proteomes" id="UP000570010"/>
    </source>
</evidence>
<accession>A0A6B3VY96</accession>
<evidence type="ECO:0000313" key="2">
    <source>
        <dbReference type="EMBL" id="MBA4538729.1"/>
    </source>
</evidence>
<keyword evidence="1" id="KW-0472">Membrane</keyword>
<reference evidence="2 5" key="2">
    <citation type="submission" date="2020-07" db="EMBL/GenBank/DDBJ databases">
        <authorList>
            <person name="Feng H."/>
        </authorList>
    </citation>
    <scope>NUCLEOTIDE SEQUENCE [LARGE SCALE GENOMIC DNA]</scope>
    <source>
        <strain evidence="5">s-12</strain>
        <strain evidence="2">S-12</strain>
    </source>
</reference>
<reference evidence="3 4" key="1">
    <citation type="submission" date="2020-02" db="EMBL/GenBank/DDBJ databases">
        <title>Bacillus aquiflavi sp. nov., isolated from yellow water of strong flavor Chinese baijiu in Yibin region of China.</title>
        <authorList>
            <person name="Xie J."/>
        </authorList>
    </citation>
    <scope>NUCLEOTIDE SEQUENCE [LARGE SCALE GENOMIC DNA]</scope>
    <source>
        <strain evidence="3 4">3H-10</strain>
    </source>
</reference>
<sequence length="72" mass="8091">MIQKGMKAMENDNVFLIFMLAFIVALAAANFSIISGPKYMFYTLLEVALLVPIGMLVIYAIGNIIDKMFIKR</sequence>
<dbReference type="AlphaFoldDB" id="A0A6B3VY96"/>
<feature type="transmembrane region" description="Helical" evidence="1">
    <location>
        <begin position="39"/>
        <end position="62"/>
    </location>
</feature>
<evidence type="ECO:0000256" key="1">
    <source>
        <dbReference type="SAM" id="Phobius"/>
    </source>
</evidence>
<evidence type="ECO:0000313" key="3">
    <source>
        <dbReference type="EMBL" id="NEY83089.1"/>
    </source>
</evidence>
<dbReference type="RefSeq" id="WP_163243490.1">
    <property type="nucleotide sequence ID" value="NZ_JAAIWN010000072.1"/>
</dbReference>
<organism evidence="3 4">
    <name type="scientific">Bacillus aquiflavi</name>
    <dbReference type="NCBI Taxonomy" id="2672567"/>
    <lineage>
        <taxon>Bacteria</taxon>
        <taxon>Bacillati</taxon>
        <taxon>Bacillota</taxon>
        <taxon>Bacilli</taxon>
        <taxon>Bacillales</taxon>
        <taxon>Bacillaceae</taxon>
        <taxon>Bacillus</taxon>
    </lineage>
</organism>
<gene>
    <name evidence="3" type="ORF">G4D64_16685</name>
    <name evidence="2" type="ORF">H1Z61_16745</name>
</gene>